<dbReference type="OrthoDB" id="3437960at2759"/>
<evidence type="ECO:0000256" key="9">
    <source>
        <dbReference type="ARBA" id="ARBA00023242"/>
    </source>
</evidence>
<evidence type="ECO:0000256" key="11">
    <source>
        <dbReference type="SAM" id="MobiDB-lite"/>
    </source>
</evidence>
<keyword evidence="14" id="KW-1185">Reference proteome</keyword>
<dbReference type="PANTHER" id="PTHR24377">
    <property type="entry name" value="IP01015P-RELATED"/>
    <property type="match status" value="1"/>
</dbReference>
<keyword evidence="7" id="KW-0862">Zinc</keyword>
<sequence>MEKCQPLTQQDGSSRSSRPESCPSPSQEMNDLVIVKMEGTEYKDIMMENHQLLPTRDVPLKLWCCNLPPHCERGCNSDGEHCITLSLPSIIHGTDLPSNPIALKIPPTESQVTKRFTCPECGKFFVSNSKLLKHQTVHAPKKLFSCPKCGKCFKLKIHVIDHLKTHTGEKTHSCPECGKCFKLKRQVIDHLKTHTGEKPYSCPECGKYFSCQSSLIIHQRIHTKDKPYSCPECEKCFIRKKSLSRHQRRCHKGEKT</sequence>
<feature type="domain" description="C2H2-type" evidence="12">
    <location>
        <begin position="228"/>
        <end position="256"/>
    </location>
</feature>
<evidence type="ECO:0000259" key="12">
    <source>
        <dbReference type="PROSITE" id="PS50157"/>
    </source>
</evidence>
<reference evidence="13" key="1">
    <citation type="thesis" date="2020" institute="ProQuest LLC" country="789 East Eisenhower Parkway, Ann Arbor, MI, USA">
        <title>Comparative Genomics and Chromosome Evolution.</title>
        <authorList>
            <person name="Mudd A.B."/>
        </authorList>
    </citation>
    <scope>NUCLEOTIDE SEQUENCE</scope>
    <source>
        <strain evidence="13">HN-11 Male</strain>
        <tissue evidence="13">Kidney and liver</tissue>
    </source>
</reference>
<comment type="caution">
    <text evidence="13">The sequence shown here is derived from an EMBL/GenBank/DDBJ whole genome shotgun (WGS) entry which is preliminary data.</text>
</comment>
<dbReference type="Proteomes" id="UP000770717">
    <property type="component" value="Unassembled WGS sequence"/>
</dbReference>
<proteinExistence type="inferred from homology"/>
<keyword evidence="8" id="KW-0238">DNA-binding</keyword>
<dbReference type="SMART" id="SM00355">
    <property type="entry name" value="ZnF_C2H2"/>
    <property type="match status" value="5"/>
</dbReference>
<evidence type="ECO:0000256" key="1">
    <source>
        <dbReference type="ARBA" id="ARBA00003767"/>
    </source>
</evidence>
<evidence type="ECO:0000313" key="14">
    <source>
        <dbReference type="Proteomes" id="UP000770717"/>
    </source>
</evidence>
<dbReference type="GO" id="GO:0005634">
    <property type="term" value="C:nucleus"/>
    <property type="evidence" value="ECO:0007669"/>
    <property type="project" value="UniProtKB-SubCell"/>
</dbReference>
<evidence type="ECO:0000256" key="3">
    <source>
        <dbReference type="ARBA" id="ARBA00006991"/>
    </source>
</evidence>
<comment type="similarity">
    <text evidence="3">Belongs to the krueppel C2H2-type zinc-finger protein family.</text>
</comment>
<name>A0A8J6JXF0_ELECQ</name>
<keyword evidence="6 10" id="KW-0863">Zinc-finger</keyword>
<evidence type="ECO:0000256" key="6">
    <source>
        <dbReference type="ARBA" id="ARBA00022771"/>
    </source>
</evidence>
<feature type="domain" description="C2H2-type" evidence="12">
    <location>
        <begin position="200"/>
        <end position="227"/>
    </location>
</feature>
<dbReference type="SUPFAM" id="SSF57667">
    <property type="entry name" value="beta-beta-alpha zinc fingers"/>
    <property type="match status" value="3"/>
</dbReference>
<feature type="domain" description="C2H2-type" evidence="12">
    <location>
        <begin position="116"/>
        <end position="143"/>
    </location>
</feature>
<feature type="domain" description="C2H2-type" evidence="12">
    <location>
        <begin position="144"/>
        <end position="171"/>
    </location>
</feature>
<evidence type="ECO:0000256" key="5">
    <source>
        <dbReference type="ARBA" id="ARBA00022737"/>
    </source>
</evidence>
<evidence type="ECO:0000256" key="8">
    <source>
        <dbReference type="ARBA" id="ARBA00023125"/>
    </source>
</evidence>
<dbReference type="FunFam" id="3.30.160.60:FF:000016">
    <property type="entry name" value="zinc finger protein 37 homolog"/>
    <property type="match status" value="1"/>
</dbReference>
<dbReference type="Pfam" id="PF00096">
    <property type="entry name" value="zf-C2H2"/>
    <property type="match status" value="5"/>
</dbReference>
<feature type="region of interest" description="Disordered" evidence="11">
    <location>
        <begin position="1"/>
        <end position="30"/>
    </location>
</feature>
<evidence type="ECO:0000256" key="10">
    <source>
        <dbReference type="PROSITE-ProRule" id="PRU00042"/>
    </source>
</evidence>
<protein>
    <recommendedName>
        <fullName evidence="12">C2H2-type domain-containing protein</fullName>
    </recommendedName>
</protein>
<evidence type="ECO:0000256" key="7">
    <source>
        <dbReference type="ARBA" id="ARBA00022833"/>
    </source>
</evidence>
<dbReference type="FunFam" id="3.30.160.60:FF:002343">
    <property type="entry name" value="Zinc finger protein 33A"/>
    <property type="match status" value="1"/>
</dbReference>
<accession>A0A8J6JXF0</accession>
<dbReference type="GO" id="GO:0003677">
    <property type="term" value="F:DNA binding"/>
    <property type="evidence" value="ECO:0007669"/>
    <property type="project" value="UniProtKB-KW"/>
</dbReference>
<dbReference type="InterPro" id="IPR050826">
    <property type="entry name" value="Krueppel_C2H2_ZnFinger"/>
</dbReference>
<feature type="compositionally biased region" description="Polar residues" evidence="11">
    <location>
        <begin position="1"/>
        <end position="12"/>
    </location>
</feature>
<keyword evidence="9" id="KW-0539">Nucleus</keyword>
<keyword evidence="5" id="KW-0677">Repeat</keyword>
<dbReference type="Gene3D" id="3.30.160.60">
    <property type="entry name" value="Classic Zinc Finger"/>
    <property type="match status" value="5"/>
</dbReference>
<dbReference type="PROSITE" id="PS00028">
    <property type="entry name" value="ZINC_FINGER_C2H2_1"/>
    <property type="match status" value="5"/>
</dbReference>
<evidence type="ECO:0000313" key="13">
    <source>
        <dbReference type="EMBL" id="KAG9471832.1"/>
    </source>
</evidence>
<dbReference type="PROSITE" id="PS50157">
    <property type="entry name" value="ZINC_FINGER_C2H2_2"/>
    <property type="match status" value="5"/>
</dbReference>
<comment type="subcellular location">
    <subcellularLocation>
        <location evidence="2">Nucleus</location>
    </subcellularLocation>
</comment>
<dbReference type="EMBL" id="WNTK01000097">
    <property type="protein sequence ID" value="KAG9471832.1"/>
    <property type="molecule type" value="Genomic_DNA"/>
</dbReference>
<dbReference type="InterPro" id="IPR013087">
    <property type="entry name" value="Znf_C2H2_type"/>
</dbReference>
<comment type="function">
    <text evidence="1">May be involved in transcriptional regulation.</text>
</comment>
<feature type="domain" description="C2H2-type" evidence="12">
    <location>
        <begin position="172"/>
        <end position="199"/>
    </location>
</feature>
<gene>
    <name evidence="13" type="ORF">GDO78_022606</name>
</gene>
<dbReference type="FunFam" id="3.30.160.60:FF:000145">
    <property type="entry name" value="Zinc finger protein 574"/>
    <property type="match status" value="1"/>
</dbReference>
<evidence type="ECO:0000256" key="2">
    <source>
        <dbReference type="ARBA" id="ARBA00004123"/>
    </source>
</evidence>
<dbReference type="AlphaFoldDB" id="A0A8J6JXF0"/>
<dbReference type="FunFam" id="3.30.160.60:FF:000100">
    <property type="entry name" value="Zinc finger 45-like"/>
    <property type="match status" value="2"/>
</dbReference>
<organism evidence="13 14">
    <name type="scientific">Eleutherodactylus coqui</name>
    <name type="common">Puerto Rican coqui</name>
    <dbReference type="NCBI Taxonomy" id="57060"/>
    <lineage>
        <taxon>Eukaryota</taxon>
        <taxon>Metazoa</taxon>
        <taxon>Chordata</taxon>
        <taxon>Craniata</taxon>
        <taxon>Vertebrata</taxon>
        <taxon>Euteleostomi</taxon>
        <taxon>Amphibia</taxon>
        <taxon>Batrachia</taxon>
        <taxon>Anura</taxon>
        <taxon>Neobatrachia</taxon>
        <taxon>Hyloidea</taxon>
        <taxon>Eleutherodactylidae</taxon>
        <taxon>Eleutherodactylinae</taxon>
        <taxon>Eleutherodactylus</taxon>
        <taxon>Eleutherodactylus</taxon>
    </lineage>
</organism>
<dbReference type="GO" id="GO:0008270">
    <property type="term" value="F:zinc ion binding"/>
    <property type="evidence" value="ECO:0007669"/>
    <property type="project" value="UniProtKB-KW"/>
</dbReference>
<feature type="compositionally biased region" description="Low complexity" evidence="11">
    <location>
        <begin position="13"/>
        <end position="26"/>
    </location>
</feature>
<keyword evidence="4" id="KW-0479">Metal-binding</keyword>
<dbReference type="InterPro" id="IPR036236">
    <property type="entry name" value="Znf_C2H2_sf"/>
</dbReference>
<evidence type="ECO:0000256" key="4">
    <source>
        <dbReference type="ARBA" id="ARBA00022723"/>
    </source>
</evidence>